<dbReference type="AlphaFoldDB" id="A0A0M3UGV7"/>
<name>A0A0M3UGV7_9MICC</name>
<proteinExistence type="predicted"/>
<reference evidence="2" key="1">
    <citation type="submission" date="2015-09" db="EMBL/GenBank/DDBJ databases">
        <title>Complete genome of Arthrobacter alpinus strain R3.8.</title>
        <authorList>
            <person name="See-Too W.S."/>
            <person name="Chan K.G."/>
        </authorList>
    </citation>
    <scope>NUCLEOTIDE SEQUENCE [LARGE SCALE GENOMIC DNA]</scope>
    <source>
        <strain evidence="2">R3.8</strain>
    </source>
</reference>
<evidence type="ECO:0000313" key="1">
    <source>
        <dbReference type="EMBL" id="ALE93785.1"/>
    </source>
</evidence>
<dbReference type="KEGG" id="aaq:AOC05_18020"/>
<evidence type="ECO:0000313" key="2">
    <source>
        <dbReference type="Proteomes" id="UP000062833"/>
    </source>
</evidence>
<dbReference type="PATRIC" id="fig|656366.3.peg.3882"/>
<protein>
    <submittedName>
        <fullName evidence="1">Uncharacterized protein</fullName>
    </submittedName>
</protein>
<dbReference type="Proteomes" id="UP000062833">
    <property type="component" value="Chromosome"/>
</dbReference>
<accession>A0A0M3UGV7</accession>
<dbReference type="EMBL" id="CP012677">
    <property type="protein sequence ID" value="ALE93785.1"/>
    <property type="molecule type" value="Genomic_DNA"/>
</dbReference>
<sequence length="82" mass="9051">MYGGDVRALFGTLPVKGKVNHGKGAYPKTTIADDNKALKDNPAIVESSAKNLFNESPFPRLPDGKKRPFWQIPERLLGGEER</sequence>
<keyword evidence="2" id="KW-1185">Reference proteome</keyword>
<gene>
    <name evidence="1" type="ORF">AOC05_18020</name>
</gene>
<organism evidence="1 2">
    <name type="scientific">Arthrobacter alpinus</name>
    <dbReference type="NCBI Taxonomy" id="656366"/>
    <lineage>
        <taxon>Bacteria</taxon>
        <taxon>Bacillati</taxon>
        <taxon>Actinomycetota</taxon>
        <taxon>Actinomycetes</taxon>
        <taxon>Micrococcales</taxon>
        <taxon>Micrococcaceae</taxon>
        <taxon>Arthrobacter</taxon>
    </lineage>
</organism>